<protein>
    <submittedName>
        <fullName evidence="6">LysR family transcriptional regulator, hydrogen peroxide-inducible genes activator</fullName>
    </submittedName>
</protein>
<organism evidence="6 7">
    <name type="scientific">Acidaminococcus fermentans</name>
    <dbReference type="NCBI Taxonomy" id="905"/>
    <lineage>
        <taxon>Bacteria</taxon>
        <taxon>Bacillati</taxon>
        <taxon>Bacillota</taxon>
        <taxon>Negativicutes</taxon>
        <taxon>Acidaminococcales</taxon>
        <taxon>Acidaminococcaceae</taxon>
        <taxon>Acidaminococcus</taxon>
    </lineage>
</organism>
<dbReference type="EMBL" id="FNOP01000012">
    <property type="protein sequence ID" value="SDX07802.1"/>
    <property type="molecule type" value="Genomic_DNA"/>
</dbReference>
<proteinExistence type="inferred from homology"/>
<dbReference type="FunFam" id="1.10.10.10:FF:000001">
    <property type="entry name" value="LysR family transcriptional regulator"/>
    <property type="match status" value="1"/>
</dbReference>
<dbReference type="InterPro" id="IPR000847">
    <property type="entry name" value="LysR_HTH_N"/>
</dbReference>
<keyword evidence="2" id="KW-0805">Transcription regulation</keyword>
<evidence type="ECO:0000313" key="7">
    <source>
        <dbReference type="Proteomes" id="UP000182379"/>
    </source>
</evidence>
<dbReference type="InterPro" id="IPR005119">
    <property type="entry name" value="LysR_subst-bd"/>
</dbReference>
<evidence type="ECO:0000256" key="2">
    <source>
        <dbReference type="ARBA" id="ARBA00023015"/>
    </source>
</evidence>
<dbReference type="PRINTS" id="PR00039">
    <property type="entry name" value="HTHLYSR"/>
</dbReference>
<dbReference type="InterPro" id="IPR036390">
    <property type="entry name" value="WH_DNA-bd_sf"/>
</dbReference>
<dbReference type="GO" id="GO:0005829">
    <property type="term" value="C:cytosol"/>
    <property type="evidence" value="ECO:0007669"/>
    <property type="project" value="TreeGrafter"/>
</dbReference>
<keyword evidence="4" id="KW-0804">Transcription</keyword>
<sequence>MDSRDLEYVMAIARTGSFSQGAQMLFISQPALSQYIRRLEKNLGVTLFYRNRNKVELSPAGAYYVKKGQAILRQMQDLEQTMRHWQQEEQRQLSIGVSQFYGKWFLTPYLQNIQKSLPQYQVRIVDGESQHLELLMIQRKLDFAIYPAPVVHQEIHFLPLGEEEILFAFSEENPEAMALLAQADKDGFLDLRYYRHFPFVLPKEGLKMHKAALNICRHLGFQPQSVYSSENLDTVYSLVNHNYGVGFLPDVIARNYNPRTNHVRFFHFKSRSNHRTIGLAFREDSPLRALAPKLVRAIKKGTAV</sequence>
<dbReference type="Pfam" id="PF03466">
    <property type="entry name" value="LysR_substrate"/>
    <property type="match status" value="1"/>
</dbReference>
<dbReference type="CDD" id="cd05466">
    <property type="entry name" value="PBP2_LTTR_substrate"/>
    <property type="match status" value="1"/>
</dbReference>
<gene>
    <name evidence="6" type="ORF">SAMN05216495_11235</name>
</gene>
<dbReference type="Gene3D" id="3.40.190.290">
    <property type="match status" value="1"/>
</dbReference>
<evidence type="ECO:0000256" key="3">
    <source>
        <dbReference type="ARBA" id="ARBA00023125"/>
    </source>
</evidence>
<evidence type="ECO:0000256" key="1">
    <source>
        <dbReference type="ARBA" id="ARBA00009437"/>
    </source>
</evidence>
<dbReference type="SUPFAM" id="SSF46785">
    <property type="entry name" value="Winged helix' DNA-binding domain"/>
    <property type="match status" value="1"/>
</dbReference>
<feature type="domain" description="HTH lysR-type" evidence="5">
    <location>
        <begin position="1"/>
        <end position="58"/>
    </location>
</feature>
<dbReference type="InterPro" id="IPR036388">
    <property type="entry name" value="WH-like_DNA-bd_sf"/>
</dbReference>
<evidence type="ECO:0000256" key="4">
    <source>
        <dbReference type="ARBA" id="ARBA00023163"/>
    </source>
</evidence>
<dbReference type="RefSeq" id="WP_074706909.1">
    <property type="nucleotide sequence ID" value="NZ_CALAKB010000003.1"/>
</dbReference>
<comment type="caution">
    <text evidence="6">The sequence shown here is derived from an EMBL/GenBank/DDBJ whole genome shotgun (WGS) entry which is preliminary data.</text>
</comment>
<dbReference type="Proteomes" id="UP000182379">
    <property type="component" value="Unassembled WGS sequence"/>
</dbReference>
<dbReference type="GO" id="GO:0003700">
    <property type="term" value="F:DNA-binding transcription factor activity"/>
    <property type="evidence" value="ECO:0007669"/>
    <property type="project" value="InterPro"/>
</dbReference>
<evidence type="ECO:0000259" key="5">
    <source>
        <dbReference type="PROSITE" id="PS50931"/>
    </source>
</evidence>
<reference evidence="6 7" key="1">
    <citation type="submission" date="2016-10" db="EMBL/GenBank/DDBJ databases">
        <authorList>
            <person name="Varghese N."/>
            <person name="Submissions S."/>
        </authorList>
    </citation>
    <scope>NUCLEOTIDE SEQUENCE [LARGE SCALE GENOMIC DNA]</scope>
    <source>
        <strain evidence="6 7">WCC6</strain>
    </source>
</reference>
<dbReference type="PANTHER" id="PTHR30419:SF28">
    <property type="entry name" value="HTH-TYPE TRANSCRIPTIONAL REGULATOR BSDA"/>
    <property type="match status" value="1"/>
</dbReference>
<dbReference type="Gene3D" id="1.10.10.10">
    <property type="entry name" value="Winged helix-like DNA-binding domain superfamily/Winged helix DNA-binding domain"/>
    <property type="match status" value="1"/>
</dbReference>
<dbReference type="SUPFAM" id="SSF53850">
    <property type="entry name" value="Periplasmic binding protein-like II"/>
    <property type="match status" value="1"/>
</dbReference>
<dbReference type="InterPro" id="IPR050950">
    <property type="entry name" value="HTH-type_LysR_regulators"/>
</dbReference>
<comment type="similarity">
    <text evidence="1">Belongs to the LysR transcriptional regulatory family.</text>
</comment>
<dbReference type="AlphaFoldDB" id="A0A1H2YRG0"/>
<name>A0A1H2YRG0_ACIFE</name>
<dbReference type="Pfam" id="PF00126">
    <property type="entry name" value="HTH_1"/>
    <property type="match status" value="1"/>
</dbReference>
<dbReference type="GO" id="GO:0003677">
    <property type="term" value="F:DNA binding"/>
    <property type="evidence" value="ECO:0007669"/>
    <property type="project" value="UniProtKB-KW"/>
</dbReference>
<accession>A0A1H2YRG0</accession>
<dbReference type="PANTHER" id="PTHR30419">
    <property type="entry name" value="HTH-TYPE TRANSCRIPTIONAL REGULATOR YBHD"/>
    <property type="match status" value="1"/>
</dbReference>
<dbReference type="PROSITE" id="PS50931">
    <property type="entry name" value="HTH_LYSR"/>
    <property type="match status" value="1"/>
</dbReference>
<keyword evidence="3" id="KW-0238">DNA-binding</keyword>
<evidence type="ECO:0000313" key="6">
    <source>
        <dbReference type="EMBL" id="SDX07802.1"/>
    </source>
</evidence>